<evidence type="ECO:0000313" key="12">
    <source>
        <dbReference type="Proteomes" id="UP001301140"/>
    </source>
</evidence>
<comment type="similarity">
    <text evidence="2">Belongs to the autoinducer-2 exporter (AI-2E) (TC 2.A.86) family.</text>
</comment>
<dbReference type="Pfam" id="PF01594">
    <property type="entry name" value="AI-2E_transport"/>
    <property type="match status" value="1"/>
</dbReference>
<feature type="transmembrane region" description="Helical" evidence="10">
    <location>
        <begin position="297"/>
        <end position="318"/>
    </location>
</feature>
<evidence type="ECO:0000256" key="3">
    <source>
        <dbReference type="ARBA" id="ARBA00022448"/>
    </source>
</evidence>
<dbReference type="PANTHER" id="PTHR21716">
    <property type="entry name" value="TRANSMEMBRANE PROTEIN"/>
    <property type="match status" value="1"/>
</dbReference>
<keyword evidence="7 10" id="KW-0472">Membrane</keyword>
<keyword evidence="6 10" id="KW-1133">Transmembrane helix</keyword>
<evidence type="ECO:0000256" key="8">
    <source>
        <dbReference type="SAM" id="Coils"/>
    </source>
</evidence>
<keyword evidence="12" id="KW-1185">Reference proteome</keyword>
<dbReference type="Proteomes" id="UP001301140">
    <property type="component" value="Unassembled WGS sequence"/>
</dbReference>
<keyword evidence="5 10" id="KW-0812">Transmembrane</keyword>
<organism evidence="11 12">
    <name type="scientific">Marinimicrococcus flavescens</name>
    <dbReference type="NCBI Taxonomy" id="3031815"/>
    <lineage>
        <taxon>Bacteria</taxon>
        <taxon>Pseudomonadati</taxon>
        <taxon>Pseudomonadota</taxon>
        <taxon>Alphaproteobacteria</taxon>
        <taxon>Geminicoccales</taxon>
        <taxon>Geminicoccaceae</taxon>
        <taxon>Marinimicrococcus</taxon>
    </lineage>
</organism>
<feature type="compositionally biased region" description="Low complexity" evidence="9">
    <location>
        <begin position="602"/>
        <end position="621"/>
    </location>
</feature>
<dbReference type="PANTHER" id="PTHR21716:SF53">
    <property type="entry name" value="PERMEASE PERM-RELATED"/>
    <property type="match status" value="1"/>
</dbReference>
<feature type="transmembrane region" description="Helical" evidence="10">
    <location>
        <begin position="179"/>
        <end position="199"/>
    </location>
</feature>
<evidence type="ECO:0000313" key="11">
    <source>
        <dbReference type="EMBL" id="MDF1586105.1"/>
    </source>
</evidence>
<keyword evidence="3" id="KW-0813">Transport</keyword>
<feature type="transmembrane region" description="Helical" evidence="10">
    <location>
        <begin position="62"/>
        <end position="83"/>
    </location>
</feature>
<name>A0AAP3UZ06_9PROT</name>
<sequence length="621" mass="66654">MQVTPTPAASSPATTVLVGAVAVAALYLGREVFIPLALAALLSFALAPLANRLKRLGLGRALPVLVVVLGALGLVSAFSWLLADQALRLAADLPRYEYNLRQKIHFFETGSARDNVLEQTAELLDRVQKEIDEVARDKEDAAAAADVLREITREPQPIPVEVHEPPVSPVSALVQVGELVAQPLATLGLMLLFVIFVLLQREDLRDRFIRLFGSEDVHRTTEAMNDAAERIGRYLLMQLLINTTYGGLFGLGLWLLGVPNALLWGLLGSVLRFVPYVGAPISALFPLVLSLAVDSGWTLPLATAGLFLAIELVCAYVMEPLLYGSSTGLSPAALLVATAFWTILWGPVGLLLATPLTACLVVVGRHVPALQFLEIIFGNREVLSPSVKLYQRLLEEDVEEAEEAADEFFEEHDLQRTFDEMMLPALGLADRDRLRGALARPRQRTLAADLVGVAEELAGDAGVPAEPPAEPEILCIGSRLGFDEASARLLALLLREQGQDAAILPRPDVAAGRIETLETGRVRLLCICALDTAGSAHARRLIRRLRRRFGPEVPVLVGMWRTGENGGEEPLTEAARIVHSLRAASVAARELLGGPAGRRGEAAAGGSSSSEGSALPMPSPG</sequence>
<comment type="caution">
    <text evidence="11">The sequence shown here is derived from an EMBL/GenBank/DDBJ whole genome shotgun (WGS) entry which is preliminary data.</text>
</comment>
<evidence type="ECO:0000256" key="7">
    <source>
        <dbReference type="ARBA" id="ARBA00023136"/>
    </source>
</evidence>
<comment type="subcellular location">
    <subcellularLocation>
        <location evidence="1">Cell membrane</location>
        <topology evidence="1">Multi-pass membrane protein</topology>
    </subcellularLocation>
</comment>
<accession>A0AAP3UZ06</accession>
<reference evidence="11 12" key="1">
    <citation type="submission" date="2023-03" db="EMBL/GenBank/DDBJ databases">
        <title>YIM 152171 draft genome.</title>
        <authorList>
            <person name="Yang Z."/>
        </authorList>
    </citation>
    <scope>NUCLEOTIDE SEQUENCE [LARGE SCALE GENOMIC DNA]</scope>
    <source>
        <strain evidence="11 12">YIM 152171</strain>
    </source>
</reference>
<feature type="transmembrane region" description="Helical" evidence="10">
    <location>
        <begin position="234"/>
        <end position="256"/>
    </location>
</feature>
<evidence type="ECO:0000256" key="2">
    <source>
        <dbReference type="ARBA" id="ARBA00009773"/>
    </source>
</evidence>
<feature type="transmembrane region" description="Helical" evidence="10">
    <location>
        <begin position="262"/>
        <end position="285"/>
    </location>
</feature>
<evidence type="ECO:0000256" key="4">
    <source>
        <dbReference type="ARBA" id="ARBA00022475"/>
    </source>
</evidence>
<feature type="region of interest" description="Disordered" evidence="9">
    <location>
        <begin position="592"/>
        <end position="621"/>
    </location>
</feature>
<evidence type="ECO:0000256" key="6">
    <source>
        <dbReference type="ARBA" id="ARBA00022989"/>
    </source>
</evidence>
<dbReference type="GO" id="GO:0005886">
    <property type="term" value="C:plasma membrane"/>
    <property type="evidence" value="ECO:0007669"/>
    <property type="project" value="UniProtKB-SubCell"/>
</dbReference>
<feature type="transmembrane region" description="Helical" evidence="10">
    <location>
        <begin position="338"/>
        <end position="363"/>
    </location>
</feature>
<protein>
    <submittedName>
        <fullName evidence="11">AI-2E family transporter</fullName>
    </submittedName>
</protein>
<feature type="transmembrane region" description="Helical" evidence="10">
    <location>
        <begin position="33"/>
        <end position="50"/>
    </location>
</feature>
<evidence type="ECO:0000256" key="5">
    <source>
        <dbReference type="ARBA" id="ARBA00022692"/>
    </source>
</evidence>
<dbReference type="AlphaFoldDB" id="A0AAP3UZ06"/>
<proteinExistence type="inferred from homology"/>
<evidence type="ECO:0000256" key="1">
    <source>
        <dbReference type="ARBA" id="ARBA00004651"/>
    </source>
</evidence>
<evidence type="ECO:0000256" key="9">
    <source>
        <dbReference type="SAM" id="MobiDB-lite"/>
    </source>
</evidence>
<dbReference type="RefSeq" id="WP_327788646.1">
    <property type="nucleotide sequence ID" value="NZ_JARGEQ010000073.1"/>
</dbReference>
<dbReference type="EMBL" id="JARGEQ010000073">
    <property type="protein sequence ID" value="MDF1586105.1"/>
    <property type="molecule type" value="Genomic_DNA"/>
</dbReference>
<feature type="coiled-coil region" evidence="8">
    <location>
        <begin position="117"/>
        <end position="144"/>
    </location>
</feature>
<feature type="transmembrane region" description="Helical" evidence="10">
    <location>
        <begin position="7"/>
        <end position="27"/>
    </location>
</feature>
<gene>
    <name evidence="11" type="ORF">PZ740_06885</name>
</gene>
<dbReference type="InterPro" id="IPR002549">
    <property type="entry name" value="AI-2E-like"/>
</dbReference>
<evidence type="ECO:0000256" key="10">
    <source>
        <dbReference type="SAM" id="Phobius"/>
    </source>
</evidence>
<keyword evidence="8" id="KW-0175">Coiled coil</keyword>
<keyword evidence="4" id="KW-1003">Cell membrane</keyword>